<evidence type="ECO:0000256" key="6">
    <source>
        <dbReference type="ARBA" id="ARBA00038219"/>
    </source>
</evidence>
<evidence type="ECO:0000313" key="11">
    <source>
        <dbReference type="Proteomes" id="UP001446871"/>
    </source>
</evidence>
<evidence type="ECO:0000256" key="5">
    <source>
        <dbReference type="ARBA" id="ARBA00022737"/>
    </source>
</evidence>
<evidence type="ECO:0000256" key="1">
    <source>
        <dbReference type="ARBA" id="ARBA00004191"/>
    </source>
</evidence>
<dbReference type="InterPro" id="IPR054508">
    <property type="entry name" value="PIR1-like_C"/>
</dbReference>
<dbReference type="Pfam" id="PF00399">
    <property type="entry name" value="PIR"/>
    <property type="match status" value="1"/>
</dbReference>
<organism evidence="10 11">
    <name type="scientific">Apiospora saccharicola</name>
    <dbReference type="NCBI Taxonomy" id="335842"/>
    <lineage>
        <taxon>Eukaryota</taxon>
        <taxon>Fungi</taxon>
        <taxon>Dikarya</taxon>
        <taxon>Ascomycota</taxon>
        <taxon>Pezizomycotina</taxon>
        <taxon>Sordariomycetes</taxon>
        <taxon>Xylariomycetidae</taxon>
        <taxon>Amphisphaeriales</taxon>
        <taxon>Apiosporaceae</taxon>
        <taxon>Apiospora</taxon>
    </lineage>
</organism>
<dbReference type="PANTHER" id="PTHR47254:SF1">
    <property type="entry name" value="CELL WALL MANNOPROTEIN CIS3-RELATED"/>
    <property type="match status" value="1"/>
</dbReference>
<evidence type="ECO:0000256" key="2">
    <source>
        <dbReference type="ARBA" id="ARBA00022512"/>
    </source>
</evidence>
<dbReference type="PANTHER" id="PTHR47254">
    <property type="entry name" value="CELL WALL MANNOPROTEIN CIS3-RELATED"/>
    <property type="match status" value="1"/>
</dbReference>
<dbReference type="EMBL" id="JAQQWM010000008">
    <property type="protein sequence ID" value="KAK8052893.1"/>
    <property type="molecule type" value="Genomic_DNA"/>
</dbReference>
<sequence>MKATIVASSTLLGLALAVPQGITDKLTPAGSAPAGCTGTFDGSFEITVAKITEKKRSVMPEKRAECGKGGVLVMTLKDGTTKDSQDRIGYIASNNQFQFDKPAQAGALLTGGFSVCKDNVLALGDTKTFYRCLSGTFYNLYNKNWAEQCEPVSIIAMPCGGKDTVSQVPDGQIVGTTVVQTTIVTALTDGQPQVITTAVPIPICQIGDGQVQVHTTPCASVTVVPTTKASPTAPVSQISDGQIQVPPPATAAPPPPAAPTTVSAPAGGAPPASTAYPTAPSAPSAPAGGNSTAPTTSSSPSSPNVPSQPSPSAPASTPSAPPASGSTKQTAARSISALIVGMVAAFVSL</sequence>
<gene>
    <name evidence="10" type="ORF">PG996_012194</name>
</gene>
<feature type="region of interest" description="Disordered" evidence="7">
    <location>
        <begin position="227"/>
        <end position="329"/>
    </location>
</feature>
<dbReference type="InterPro" id="IPR000420">
    <property type="entry name" value="Yeast_PIR_rpt"/>
</dbReference>
<comment type="similarity">
    <text evidence="6">Belongs to the PIR protein family.</text>
</comment>
<name>A0ABR1U4L2_9PEZI</name>
<keyword evidence="2" id="KW-0134">Cell wall</keyword>
<dbReference type="Pfam" id="PF22799">
    <property type="entry name" value="PIR1-like_C"/>
    <property type="match status" value="1"/>
</dbReference>
<comment type="caution">
    <text evidence="10">The sequence shown here is derived from an EMBL/GenBank/DDBJ whole genome shotgun (WGS) entry which is preliminary data.</text>
</comment>
<keyword evidence="3" id="KW-0964">Secreted</keyword>
<feature type="compositionally biased region" description="Low complexity" evidence="7">
    <location>
        <begin position="313"/>
        <end position="327"/>
    </location>
</feature>
<dbReference type="Proteomes" id="UP001446871">
    <property type="component" value="Unassembled WGS sequence"/>
</dbReference>
<evidence type="ECO:0000313" key="10">
    <source>
        <dbReference type="EMBL" id="KAK8052893.1"/>
    </source>
</evidence>
<feature type="compositionally biased region" description="Pro residues" evidence="7">
    <location>
        <begin position="245"/>
        <end position="258"/>
    </location>
</feature>
<keyword evidence="11" id="KW-1185">Reference proteome</keyword>
<keyword evidence="5" id="KW-0677">Repeat</keyword>
<feature type="domain" description="Cell wall mannoprotein PIR1-like C-terminal" evidence="9">
    <location>
        <begin position="79"/>
        <end position="152"/>
    </location>
</feature>
<proteinExistence type="inferred from homology"/>
<evidence type="ECO:0000256" key="4">
    <source>
        <dbReference type="ARBA" id="ARBA00022729"/>
    </source>
</evidence>
<accession>A0ABR1U4L2</accession>
<evidence type="ECO:0000256" key="7">
    <source>
        <dbReference type="SAM" id="MobiDB-lite"/>
    </source>
</evidence>
<evidence type="ECO:0000256" key="8">
    <source>
        <dbReference type="SAM" id="SignalP"/>
    </source>
</evidence>
<keyword evidence="4 8" id="KW-0732">Signal</keyword>
<protein>
    <recommendedName>
        <fullName evidence="9">Cell wall mannoprotein PIR1-like C-terminal domain-containing protein</fullName>
    </recommendedName>
</protein>
<feature type="signal peptide" evidence="8">
    <location>
        <begin position="1"/>
        <end position="17"/>
    </location>
</feature>
<reference evidence="10 11" key="1">
    <citation type="submission" date="2023-01" db="EMBL/GenBank/DDBJ databases">
        <title>Analysis of 21 Apiospora genomes using comparative genomics revels a genus with tremendous synthesis potential of carbohydrate active enzymes and secondary metabolites.</title>
        <authorList>
            <person name="Sorensen T."/>
        </authorList>
    </citation>
    <scope>NUCLEOTIDE SEQUENCE [LARGE SCALE GENOMIC DNA]</scope>
    <source>
        <strain evidence="10 11">CBS 83171</strain>
    </source>
</reference>
<dbReference type="PROSITE" id="PS50256">
    <property type="entry name" value="PIR_REPEAT_2"/>
    <property type="match status" value="1"/>
</dbReference>
<evidence type="ECO:0000259" key="9">
    <source>
        <dbReference type="Pfam" id="PF22799"/>
    </source>
</evidence>
<evidence type="ECO:0000256" key="3">
    <source>
        <dbReference type="ARBA" id="ARBA00022525"/>
    </source>
</evidence>
<feature type="compositionally biased region" description="Low complexity" evidence="7">
    <location>
        <begin position="259"/>
        <end position="305"/>
    </location>
</feature>
<feature type="compositionally biased region" description="Polar residues" evidence="7">
    <location>
        <begin position="227"/>
        <end position="242"/>
    </location>
</feature>
<feature type="chain" id="PRO_5045168197" description="Cell wall mannoprotein PIR1-like C-terminal domain-containing protein" evidence="8">
    <location>
        <begin position="18"/>
        <end position="349"/>
    </location>
</feature>
<comment type="subcellular location">
    <subcellularLocation>
        <location evidence="1">Secreted</location>
        <location evidence="1">Cell wall</location>
    </subcellularLocation>
</comment>
<dbReference type="InterPro" id="IPR051153">
    <property type="entry name" value="Yeast_CWMannoprotein_PIR"/>
</dbReference>